<evidence type="ECO:0000313" key="1">
    <source>
        <dbReference type="EMBL" id="KAJ0106408.1"/>
    </source>
</evidence>
<dbReference type="Proteomes" id="UP001164250">
    <property type="component" value="Chromosome 2"/>
</dbReference>
<organism evidence="1 2">
    <name type="scientific">Pistacia atlantica</name>
    <dbReference type="NCBI Taxonomy" id="434234"/>
    <lineage>
        <taxon>Eukaryota</taxon>
        <taxon>Viridiplantae</taxon>
        <taxon>Streptophyta</taxon>
        <taxon>Embryophyta</taxon>
        <taxon>Tracheophyta</taxon>
        <taxon>Spermatophyta</taxon>
        <taxon>Magnoliopsida</taxon>
        <taxon>eudicotyledons</taxon>
        <taxon>Gunneridae</taxon>
        <taxon>Pentapetalae</taxon>
        <taxon>rosids</taxon>
        <taxon>malvids</taxon>
        <taxon>Sapindales</taxon>
        <taxon>Anacardiaceae</taxon>
        <taxon>Pistacia</taxon>
    </lineage>
</organism>
<sequence length="215" mass="25161">MTVRGTGPHQPLLVGRNPSGLQETSSPAPSRQARPIRFDSGPSHRTFPRTRPRLQCPFRPKERAWYDSHRSQILFSDLNSFFNLPNLLSHFFNPAFPAFSGYSDSANGFYKVYSDLLDKIHKNEINFVKKLGLGLDTVREAPKMGNLQSPVKEVRAFYKYRSGFCTVMDLRWPERETLEELKREYNERVREMAEFVRKKDKRDLQKMVNEEEEEN</sequence>
<name>A0ACC1C383_9ROSI</name>
<comment type="caution">
    <text evidence="1">The sequence shown here is derived from an EMBL/GenBank/DDBJ whole genome shotgun (WGS) entry which is preliminary data.</text>
</comment>
<protein>
    <submittedName>
        <fullName evidence="1">Uncharacterized protein</fullName>
    </submittedName>
</protein>
<gene>
    <name evidence="1" type="ORF">Patl1_18891</name>
</gene>
<reference evidence="2" key="1">
    <citation type="journal article" date="2023" name="G3 (Bethesda)">
        <title>Genome assembly and association tests identify interacting loci associated with vigor, precocity, and sex in interspecific pistachio rootstocks.</title>
        <authorList>
            <person name="Palmer W."/>
            <person name="Jacygrad E."/>
            <person name="Sagayaradj S."/>
            <person name="Cavanaugh K."/>
            <person name="Han R."/>
            <person name="Bertier L."/>
            <person name="Beede B."/>
            <person name="Kafkas S."/>
            <person name="Golino D."/>
            <person name="Preece J."/>
            <person name="Michelmore R."/>
        </authorList>
    </citation>
    <scope>NUCLEOTIDE SEQUENCE [LARGE SCALE GENOMIC DNA]</scope>
</reference>
<proteinExistence type="predicted"/>
<accession>A0ACC1C383</accession>
<evidence type="ECO:0000313" key="2">
    <source>
        <dbReference type="Proteomes" id="UP001164250"/>
    </source>
</evidence>
<keyword evidence="2" id="KW-1185">Reference proteome</keyword>
<dbReference type="EMBL" id="CM047898">
    <property type="protein sequence ID" value="KAJ0106408.1"/>
    <property type="molecule type" value="Genomic_DNA"/>
</dbReference>